<keyword evidence="2" id="KW-1185">Reference proteome</keyword>
<accession>A0A109JUW4</accession>
<evidence type="ECO:0000313" key="2">
    <source>
        <dbReference type="Proteomes" id="UP000057737"/>
    </source>
</evidence>
<proteinExistence type="predicted"/>
<protein>
    <submittedName>
        <fullName evidence="1">Uncharacterized protein</fullName>
    </submittedName>
</protein>
<dbReference type="AlphaFoldDB" id="A0A109JUW4"/>
<evidence type="ECO:0000313" key="1">
    <source>
        <dbReference type="EMBL" id="KWV55555.1"/>
    </source>
</evidence>
<organism evidence="1 2">
    <name type="scientific">Bradyrhizobium macuxiense</name>
    <dbReference type="NCBI Taxonomy" id="1755647"/>
    <lineage>
        <taxon>Bacteria</taxon>
        <taxon>Pseudomonadati</taxon>
        <taxon>Pseudomonadota</taxon>
        <taxon>Alphaproteobacteria</taxon>
        <taxon>Hyphomicrobiales</taxon>
        <taxon>Nitrobacteraceae</taxon>
        <taxon>Bradyrhizobium</taxon>
    </lineage>
</organism>
<gene>
    <name evidence="1" type="ORF">AS156_05735</name>
</gene>
<dbReference type="Proteomes" id="UP000057737">
    <property type="component" value="Unassembled WGS sequence"/>
</dbReference>
<comment type="caution">
    <text evidence="1">The sequence shown here is derived from an EMBL/GenBank/DDBJ whole genome shotgun (WGS) entry which is preliminary data.</text>
</comment>
<name>A0A109JUW4_9BRAD</name>
<dbReference type="EMBL" id="LNCU01000062">
    <property type="protein sequence ID" value="KWV55555.1"/>
    <property type="molecule type" value="Genomic_DNA"/>
</dbReference>
<sequence>MTELSLLQNVSRFINGQTHMRSNGAVPLLRYRDTDSVRRSTVVPGLVERFRRGQQSMPL</sequence>
<reference evidence="1 2" key="1">
    <citation type="submission" date="2015-11" db="EMBL/GenBank/DDBJ databases">
        <title>Draft Genome Sequence of the Strain BR 10303 (Bradyrhizobium sp.) isolated from nodules of Centrolobium paraense.</title>
        <authorList>
            <person name="Zelli J.E."/>
            <person name="Simoes-Araujo J.L."/>
            <person name="Barauna A.C."/>
            <person name="Silva K."/>
        </authorList>
    </citation>
    <scope>NUCLEOTIDE SEQUENCE [LARGE SCALE GENOMIC DNA]</scope>
    <source>
        <strain evidence="1 2">BR 10303</strain>
    </source>
</reference>